<organism evidence="3 4">
    <name type="scientific">Daedalea quercina L-15889</name>
    <dbReference type="NCBI Taxonomy" id="1314783"/>
    <lineage>
        <taxon>Eukaryota</taxon>
        <taxon>Fungi</taxon>
        <taxon>Dikarya</taxon>
        <taxon>Basidiomycota</taxon>
        <taxon>Agaricomycotina</taxon>
        <taxon>Agaricomycetes</taxon>
        <taxon>Polyporales</taxon>
        <taxon>Fomitopsis</taxon>
    </lineage>
</organism>
<evidence type="ECO:0000256" key="1">
    <source>
        <dbReference type="SAM" id="Phobius"/>
    </source>
</evidence>
<sequence>MATNPQPIYQLNLALRQNYLLVAPFALYAYDRLLTFNHEVDLMWRWPGRRRTCLVPILYAMMHICTPLYFIINIASWWDLDCKRFVKWRQFAKYEPDERYSIYVLNLAYGADVCVLYLTWGAISALRVYAINRRGWFIPSVIFALSLVPVATNLHRNILMIWEVLSPYTCTITNNVPARVQSICAPALPVCRMPSSYEPLFTVEIATRVSAIVVDALVLLATWRVTYGIKRMSLLLQSNIPITLLLLRDGSLYFGSLFALNIFSAVCWAKIAAFQDFDNFIYSLTTVLLSRLFFDLREVSLLQSVRCADAENTFSTDTHSLSCDPQERTQFSTDASGFWTQFTTLGALGGSVALMDAEHALPESFTEDAETALEGIPPT</sequence>
<keyword evidence="1" id="KW-0812">Transmembrane</keyword>
<feature type="transmembrane region" description="Helical" evidence="1">
    <location>
        <begin position="100"/>
        <end position="123"/>
    </location>
</feature>
<evidence type="ECO:0000313" key="4">
    <source>
        <dbReference type="Proteomes" id="UP000076727"/>
    </source>
</evidence>
<evidence type="ECO:0000259" key="2">
    <source>
        <dbReference type="Pfam" id="PF20151"/>
    </source>
</evidence>
<dbReference type="Proteomes" id="UP000076727">
    <property type="component" value="Unassembled WGS sequence"/>
</dbReference>
<dbReference type="InterPro" id="IPR045340">
    <property type="entry name" value="DUF6533"/>
</dbReference>
<keyword evidence="1" id="KW-0472">Membrane</keyword>
<feature type="domain" description="DUF6533" evidence="2">
    <location>
        <begin position="19"/>
        <end position="68"/>
    </location>
</feature>
<keyword evidence="4" id="KW-1185">Reference proteome</keyword>
<evidence type="ECO:0000313" key="3">
    <source>
        <dbReference type="EMBL" id="KZT74231.1"/>
    </source>
</evidence>
<name>A0A165U0W7_9APHY</name>
<feature type="transmembrane region" description="Helical" evidence="1">
    <location>
        <begin position="53"/>
        <end position="80"/>
    </location>
</feature>
<dbReference type="Pfam" id="PF20151">
    <property type="entry name" value="DUF6533"/>
    <property type="match status" value="1"/>
</dbReference>
<proteinExistence type="predicted"/>
<dbReference type="EMBL" id="KV429034">
    <property type="protein sequence ID" value="KZT74231.1"/>
    <property type="molecule type" value="Genomic_DNA"/>
</dbReference>
<feature type="transmembrane region" description="Helical" evidence="1">
    <location>
        <begin position="250"/>
        <end position="273"/>
    </location>
</feature>
<feature type="transmembrane region" description="Helical" evidence="1">
    <location>
        <begin position="205"/>
        <end position="229"/>
    </location>
</feature>
<dbReference type="AlphaFoldDB" id="A0A165U0W7"/>
<feature type="transmembrane region" description="Helical" evidence="1">
    <location>
        <begin position="135"/>
        <end position="152"/>
    </location>
</feature>
<gene>
    <name evidence="3" type="ORF">DAEQUDRAFT_761661</name>
</gene>
<dbReference type="OrthoDB" id="2804045at2759"/>
<accession>A0A165U0W7</accession>
<protein>
    <recommendedName>
        <fullName evidence="2">DUF6533 domain-containing protein</fullName>
    </recommendedName>
</protein>
<reference evidence="3 4" key="1">
    <citation type="journal article" date="2016" name="Mol. Biol. Evol.">
        <title>Comparative Genomics of Early-Diverging Mushroom-Forming Fungi Provides Insights into the Origins of Lignocellulose Decay Capabilities.</title>
        <authorList>
            <person name="Nagy L.G."/>
            <person name="Riley R."/>
            <person name="Tritt A."/>
            <person name="Adam C."/>
            <person name="Daum C."/>
            <person name="Floudas D."/>
            <person name="Sun H."/>
            <person name="Yadav J.S."/>
            <person name="Pangilinan J."/>
            <person name="Larsson K.H."/>
            <person name="Matsuura K."/>
            <person name="Barry K."/>
            <person name="Labutti K."/>
            <person name="Kuo R."/>
            <person name="Ohm R.A."/>
            <person name="Bhattacharya S.S."/>
            <person name="Shirouzu T."/>
            <person name="Yoshinaga Y."/>
            <person name="Martin F.M."/>
            <person name="Grigoriev I.V."/>
            <person name="Hibbett D.S."/>
        </authorList>
    </citation>
    <scope>NUCLEOTIDE SEQUENCE [LARGE SCALE GENOMIC DNA]</scope>
    <source>
        <strain evidence="3 4">L-15889</strain>
    </source>
</reference>
<keyword evidence="1" id="KW-1133">Transmembrane helix</keyword>